<name>A7ST34_NEMVE</name>
<dbReference type="Gene3D" id="3.40.50.620">
    <property type="entry name" value="HUPs"/>
    <property type="match status" value="1"/>
</dbReference>
<sequence length="159" mass="18044">MEGRKILIPVDGSEHSERAFDWYAELLHSPGDEVLVVHCIELPPVPLEHQFPFVFAYYEEWSAMVKETREQHEAMLRSYEDICKEKKLHYEIMMVVGKPAGDVICQVARDVSANLIVLGTRGQGMIRRTILGSVSDYVVHHSHLPVAVIPAPQEPEQQA</sequence>
<reference evidence="2 3" key="1">
    <citation type="journal article" date="2007" name="Science">
        <title>Sea anemone genome reveals ancestral eumetazoan gene repertoire and genomic organization.</title>
        <authorList>
            <person name="Putnam N.H."/>
            <person name="Srivastava M."/>
            <person name="Hellsten U."/>
            <person name="Dirks B."/>
            <person name="Chapman J."/>
            <person name="Salamov A."/>
            <person name="Terry A."/>
            <person name="Shapiro H."/>
            <person name="Lindquist E."/>
            <person name="Kapitonov V.V."/>
            <person name="Jurka J."/>
            <person name="Genikhovich G."/>
            <person name="Grigoriev I.V."/>
            <person name="Lucas S.M."/>
            <person name="Steele R.E."/>
            <person name="Finnerty J.R."/>
            <person name="Technau U."/>
            <person name="Martindale M.Q."/>
            <person name="Rokhsar D.S."/>
        </authorList>
    </citation>
    <scope>NUCLEOTIDE SEQUENCE [LARGE SCALE GENOMIC DNA]</scope>
    <source>
        <strain evidence="3">CH2 X CH6</strain>
    </source>
</reference>
<dbReference type="Proteomes" id="UP000001593">
    <property type="component" value="Unassembled WGS sequence"/>
</dbReference>
<dbReference type="AlphaFoldDB" id="A7ST34"/>
<keyword evidence="3" id="KW-1185">Reference proteome</keyword>
<accession>A7ST34</accession>
<dbReference type="InterPro" id="IPR006016">
    <property type="entry name" value="UspA"/>
</dbReference>
<evidence type="ECO:0000313" key="2">
    <source>
        <dbReference type="EMBL" id="EDO33143.1"/>
    </source>
</evidence>
<dbReference type="OMA" id="HNCPCTV"/>
<dbReference type="HOGENOM" id="CLU_049301_9_2_1"/>
<dbReference type="Pfam" id="PF00582">
    <property type="entry name" value="Usp"/>
    <property type="match status" value="1"/>
</dbReference>
<dbReference type="PANTHER" id="PTHR46989">
    <property type="entry name" value="USP DOMAIN-CONTAINING PROTEIN"/>
    <property type="match status" value="1"/>
</dbReference>
<dbReference type="InterPro" id="IPR014729">
    <property type="entry name" value="Rossmann-like_a/b/a_fold"/>
</dbReference>
<evidence type="ECO:0000313" key="3">
    <source>
        <dbReference type="Proteomes" id="UP000001593"/>
    </source>
</evidence>
<dbReference type="PRINTS" id="PR01438">
    <property type="entry name" value="UNVRSLSTRESS"/>
</dbReference>
<dbReference type="InterPro" id="IPR006015">
    <property type="entry name" value="Universal_stress_UspA"/>
</dbReference>
<dbReference type="PhylomeDB" id="A7ST34"/>
<dbReference type="SUPFAM" id="SSF52402">
    <property type="entry name" value="Adenine nucleotide alpha hydrolases-like"/>
    <property type="match status" value="1"/>
</dbReference>
<dbReference type="PANTHER" id="PTHR46989:SF3">
    <property type="entry name" value="USPA DOMAIN-CONTAINING PROTEIN"/>
    <property type="match status" value="1"/>
</dbReference>
<dbReference type="STRING" id="45351.A7ST34"/>
<dbReference type="EMBL" id="DS469788">
    <property type="protein sequence ID" value="EDO33143.1"/>
    <property type="molecule type" value="Genomic_DNA"/>
</dbReference>
<dbReference type="CDD" id="cd23659">
    <property type="entry name" value="USP_At3g01520-like"/>
    <property type="match status" value="1"/>
</dbReference>
<dbReference type="eggNOG" id="ENOG502RYEB">
    <property type="taxonomic scope" value="Eukaryota"/>
</dbReference>
<evidence type="ECO:0000259" key="1">
    <source>
        <dbReference type="Pfam" id="PF00582"/>
    </source>
</evidence>
<dbReference type="InParanoid" id="A7ST34"/>
<gene>
    <name evidence="2" type="ORF">NEMVEDRAFT_v1g130660</name>
</gene>
<feature type="domain" description="UspA" evidence="1">
    <location>
        <begin position="4"/>
        <end position="150"/>
    </location>
</feature>
<organism evidence="2 3">
    <name type="scientific">Nematostella vectensis</name>
    <name type="common">Starlet sea anemone</name>
    <dbReference type="NCBI Taxonomy" id="45351"/>
    <lineage>
        <taxon>Eukaryota</taxon>
        <taxon>Metazoa</taxon>
        <taxon>Cnidaria</taxon>
        <taxon>Anthozoa</taxon>
        <taxon>Hexacorallia</taxon>
        <taxon>Actiniaria</taxon>
        <taxon>Edwardsiidae</taxon>
        <taxon>Nematostella</taxon>
    </lineage>
</organism>
<protein>
    <recommendedName>
        <fullName evidence="1">UspA domain-containing protein</fullName>
    </recommendedName>
</protein>
<proteinExistence type="predicted"/>